<dbReference type="InterPro" id="IPR027417">
    <property type="entry name" value="P-loop_NTPase"/>
</dbReference>
<dbReference type="PIRSF" id="PIRSF005052">
    <property type="entry name" value="P-loopkin"/>
    <property type="match status" value="1"/>
</dbReference>
<comment type="caution">
    <text evidence="7">The sequence shown here is derived from an EMBL/GenBank/DDBJ whole genome shotgun (WGS) entry which is preliminary data.</text>
</comment>
<evidence type="ECO:0000256" key="2">
    <source>
        <dbReference type="ARBA" id="ARBA00022840"/>
    </source>
</evidence>
<dbReference type="Pfam" id="PF22740">
    <property type="entry name" value="PapZ_C"/>
    <property type="match status" value="1"/>
</dbReference>
<keyword evidence="2 4" id="KW-0067">ATP-binding</keyword>
<evidence type="ECO:0000259" key="5">
    <source>
        <dbReference type="Pfam" id="PF03668"/>
    </source>
</evidence>
<dbReference type="Pfam" id="PF03668">
    <property type="entry name" value="RapZ-like_N"/>
    <property type="match status" value="1"/>
</dbReference>
<keyword evidence="1 4" id="KW-0547">Nucleotide-binding</keyword>
<evidence type="ECO:0000313" key="8">
    <source>
        <dbReference type="Proteomes" id="UP000886860"/>
    </source>
</evidence>
<reference evidence="7" key="1">
    <citation type="submission" date="2020-10" db="EMBL/GenBank/DDBJ databases">
        <authorList>
            <person name="Gilroy R."/>
        </authorList>
    </citation>
    <scope>NUCLEOTIDE SEQUENCE</scope>
    <source>
        <strain evidence="7">CHK123-3438</strain>
    </source>
</reference>
<evidence type="ECO:0000313" key="7">
    <source>
        <dbReference type="EMBL" id="HIT41157.1"/>
    </source>
</evidence>
<dbReference type="InterPro" id="IPR005337">
    <property type="entry name" value="RapZ-like"/>
</dbReference>
<dbReference type="Gene3D" id="3.40.50.300">
    <property type="entry name" value="P-loop containing nucleotide triphosphate hydrolases"/>
    <property type="match status" value="1"/>
</dbReference>
<proteinExistence type="inferred from homology"/>
<sequence>MKLVIVTGMSGAGKTQALKMLEDMGYYCVDNLPIPLVDKFAELIQNSTGDIQKVALGIDIRSGEELPQLEDVLGRWKAEAMPFKVLFLDAGTEVLIKRYKETRRKHPLSGAGRIERGIELERERLVFLKKSADYIIDTSHLLTRELRQELEKIFVDNQEYKNLYITVLSFGFKYGIPSDADLVFDVRFLPNPYYEEDLRIKTGEEKEVQDFVKQGGTADIFMEKLYDMLEFLLPNYILEGKNQLVIAIGCTGGKHRSVTIARTLYEKLLSHPEYGIKLFHRDIENDNKRKGL</sequence>
<accession>A0A9D1KG50</accession>
<dbReference type="PANTHER" id="PTHR30448:SF0">
    <property type="entry name" value="RNASE ADAPTER PROTEIN RAPZ"/>
    <property type="match status" value="1"/>
</dbReference>
<evidence type="ECO:0000256" key="4">
    <source>
        <dbReference type="HAMAP-Rule" id="MF_00636"/>
    </source>
</evidence>
<evidence type="ECO:0000256" key="1">
    <source>
        <dbReference type="ARBA" id="ARBA00022741"/>
    </source>
</evidence>
<feature type="domain" description="RapZ C-terminal" evidence="6">
    <location>
        <begin position="164"/>
        <end position="284"/>
    </location>
</feature>
<feature type="binding site" evidence="4">
    <location>
        <begin position="8"/>
        <end position="15"/>
    </location>
    <ligand>
        <name>ATP</name>
        <dbReference type="ChEBI" id="CHEBI:30616"/>
    </ligand>
</feature>
<feature type="domain" description="RapZ-like N-terminal" evidence="5">
    <location>
        <begin position="1"/>
        <end position="157"/>
    </location>
</feature>
<dbReference type="GO" id="GO:0005525">
    <property type="term" value="F:GTP binding"/>
    <property type="evidence" value="ECO:0007669"/>
    <property type="project" value="UniProtKB-UniRule"/>
</dbReference>
<dbReference type="Proteomes" id="UP000886860">
    <property type="component" value="Unassembled WGS sequence"/>
</dbReference>
<keyword evidence="3 4" id="KW-0342">GTP-binding</keyword>
<evidence type="ECO:0000259" key="6">
    <source>
        <dbReference type="Pfam" id="PF22740"/>
    </source>
</evidence>
<dbReference type="SUPFAM" id="SSF52540">
    <property type="entry name" value="P-loop containing nucleoside triphosphate hydrolases"/>
    <property type="match status" value="1"/>
</dbReference>
<name>A0A9D1KG50_9FIRM</name>
<organism evidence="7 8">
    <name type="scientific">Candidatus Caccovicinus merdipullorum</name>
    <dbReference type="NCBI Taxonomy" id="2840724"/>
    <lineage>
        <taxon>Bacteria</taxon>
        <taxon>Bacillati</taxon>
        <taxon>Bacillota</taxon>
        <taxon>Clostridia</taxon>
        <taxon>Eubacteriales</taxon>
        <taxon>Candidatus Caccovicinus</taxon>
    </lineage>
</organism>
<dbReference type="InterPro" id="IPR053931">
    <property type="entry name" value="RapZ_C"/>
</dbReference>
<protein>
    <submittedName>
        <fullName evidence="7">RNase adapter RapZ</fullName>
    </submittedName>
</protein>
<dbReference type="InterPro" id="IPR053930">
    <property type="entry name" value="RapZ-like_N"/>
</dbReference>
<dbReference type="AlphaFoldDB" id="A0A9D1KG50"/>
<feature type="binding site" evidence="4">
    <location>
        <begin position="59"/>
        <end position="62"/>
    </location>
    <ligand>
        <name>GTP</name>
        <dbReference type="ChEBI" id="CHEBI:37565"/>
    </ligand>
</feature>
<dbReference type="PANTHER" id="PTHR30448">
    <property type="entry name" value="RNASE ADAPTER PROTEIN RAPZ"/>
    <property type="match status" value="1"/>
</dbReference>
<dbReference type="GO" id="GO:0005524">
    <property type="term" value="F:ATP binding"/>
    <property type="evidence" value="ECO:0007669"/>
    <property type="project" value="UniProtKB-UniRule"/>
</dbReference>
<dbReference type="EMBL" id="DVKS01000057">
    <property type="protein sequence ID" value="HIT41157.1"/>
    <property type="molecule type" value="Genomic_DNA"/>
</dbReference>
<dbReference type="HAMAP" id="MF_00636">
    <property type="entry name" value="RapZ_like"/>
    <property type="match status" value="1"/>
</dbReference>
<dbReference type="NCBIfam" id="NF003828">
    <property type="entry name" value="PRK05416.1"/>
    <property type="match status" value="1"/>
</dbReference>
<evidence type="ECO:0000256" key="3">
    <source>
        <dbReference type="ARBA" id="ARBA00023134"/>
    </source>
</evidence>
<reference evidence="7" key="2">
    <citation type="journal article" date="2021" name="PeerJ">
        <title>Extensive microbial diversity within the chicken gut microbiome revealed by metagenomics and culture.</title>
        <authorList>
            <person name="Gilroy R."/>
            <person name="Ravi A."/>
            <person name="Getino M."/>
            <person name="Pursley I."/>
            <person name="Horton D.L."/>
            <person name="Alikhan N.F."/>
            <person name="Baker D."/>
            <person name="Gharbi K."/>
            <person name="Hall N."/>
            <person name="Watson M."/>
            <person name="Adriaenssens E.M."/>
            <person name="Foster-Nyarko E."/>
            <person name="Jarju S."/>
            <person name="Secka A."/>
            <person name="Antonio M."/>
            <person name="Oren A."/>
            <person name="Chaudhuri R.R."/>
            <person name="La Ragione R."/>
            <person name="Hildebrand F."/>
            <person name="Pallen M.J."/>
        </authorList>
    </citation>
    <scope>NUCLEOTIDE SEQUENCE</scope>
    <source>
        <strain evidence="7">CHK123-3438</strain>
    </source>
</reference>
<gene>
    <name evidence="7" type="primary">rapZ</name>
    <name evidence="7" type="ORF">IAB60_03480</name>
</gene>